<reference evidence="1 2" key="1">
    <citation type="submission" date="2020-02" db="EMBL/GenBank/DDBJ databases">
        <authorList>
            <person name="Ferguson B K."/>
        </authorList>
    </citation>
    <scope>NUCLEOTIDE SEQUENCE [LARGE SCALE GENOMIC DNA]</scope>
</reference>
<protein>
    <submittedName>
        <fullName evidence="1">Uncharacterized protein</fullName>
    </submittedName>
</protein>
<sequence length="68" mass="7663">MKCRISAEIGGESPENSQITETIQILLHRQLVRYWNPFGLSEKGLATEPFISTIEGFQNRRKGNGRGT</sequence>
<proteinExistence type="predicted"/>
<evidence type="ECO:0000313" key="1">
    <source>
        <dbReference type="EMBL" id="CAB0017547.1"/>
    </source>
</evidence>
<name>A0A6H5HJD5_9HEMI</name>
<keyword evidence="2" id="KW-1185">Reference proteome</keyword>
<dbReference type="EMBL" id="CADCXU010031546">
    <property type="protein sequence ID" value="CAB0017547.1"/>
    <property type="molecule type" value="Genomic_DNA"/>
</dbReference>
<evidence type="ECO:0000313" key="2">
    <source>
        <dbReference type="Proteomes" id="UP000479000"/>
    </source>
</evidence>
<gene>
    <name evidence="1" type="ORF">NTEN_LOCUS21539</name>
</gene>
<organism evidence="1 2">
    <name type="scientific">Nesidiocoris tenuis</name>
    <dbReference type="NCBI Taxonomy" id="355587"/>
    <lineage>
        <taxon>Eukaryota</taxon>
        <taxon>Metazoa</taxon>
        <taxon>Ecdysozoa</taxon>
        <taxon>Arthropoda</taxon>
        <taxon>Hexapoda</taxon>
        <taxon>Insecta</taxon>
        <taxon>Pterygota</taxon>
        <taxon>Neoptera</taxon>
        <taxon>Paraneoptera</taxon>
        <taxon>Hemiptera</taxon>
        <taxon>Heteroptera</taxon>
        <taxon>Panheteroptera</taxon>
        <taxon>Cimicomorpha</taxon>
        <taxon>Miridae</taxon>
        <taxon>Dicyphina</taxon>
        <taxon>Nesidiocoris</taxon>
    </lineage>
</organism>
<accession>A0A6H5HJD5</accession>
<feature type="non-terminal residue" evidence="1">
    <location>
        <position position="68"/>
    </location>
</feature>
<dbReference type="Proteomes" id="UP000479000">
    <property type="component" value="Unassembled WGS sequence"/>
</dbReference>
<dbReference type="AlphaFoldDB" id="A0A6H5HJD5"/>